<comment type="caution">
    <text evidence="1">The sequence shown here is derived from an EMBL/GenBank/DDBJ whole genome shotgun (WGS) entry which is preliminary data.</text>
</comment>
<evidence type="ECO:0000313" key="2">
    <source>
        <dbReference type="Proteomes" id="UP000593564"/>
    </source>
</evidence>
<name>A0A7J7FXZ5_CAMSI</name>
<organism evidence="1 2">
    <name type="scientific">Camellia sinensis</name>
    <name type="common">Tea plant</name>
    <name type="synonym">Thea sinensis</name>
    <dbReference type="NCBI Taxonomy" id="4442"/>
    <lineage>
        <taxon>Eukaryota</taxon>
        <taxon>Viridiplantae</taxon>
        <taxon>Streptophyta</taxon>
        <taxon>Embryophyta</taxon>
        <taxon>Tracheophyta</taxon>
        <taxon>Spermatophyta</taxon>
        <taxon>Magnoliopsida</taxon>
        <taxon>eudicotyledons</taxon>
        <taxon>Gunneridae</taxon>
        <taxon>Pentapetalae</taxon>
        <taxon>asterids</taxon>
        <taxon>Ericales</taxon>
        <taxon>Theaceae</taxon>
        <taxon>Camellia</taxon>
    </lineage>
</organism>
<sequence length="80" mass="8845">MLYDWEDCKVTRLKNLLGAAPALVVNQVDKPVWLVAATEVFSVSSLYNGVSASASSQLSICKLVWVKYLPPKVQFMGWLA</sequence>
<accession>A0A7J7FXZ5</accession>
<keyword evidence="2" id="KW-1185">Reference proteome</keyword>
<proteinExistence type="predicted"/>
<dbReference type="AlphaFoldDB" id="A0A7J7FXZ5"/>
<reference evidence="1 2" key="2">
    <citation type="submission" date="2020-07" db="EMBL/GenBank/DDBJ databases">
        <title>Genome assembly of wild tea tree DASZ reveals pedigree and selection history of tea varieties.</title>
        <authorList>
            <person name="Zhang W."/>
        </authorList>
    </citation>
    <scope>NUCLEOTIDE SEQUENCE [LARGE SCALE GENOMIC DNA]</scope>
    <source>
        <strain evidence="2">cv. G240</strain>
        <tissue evidence="1">Leaf</tissue>
    </source>
</reference>
<gene>
    <name evidence="1" type="ORF">HYC85_029386</name>
</gene>
<protein>
    <recommendedName>
        <fullName evidence="3">Reverse transcriptase zinc-binding domain-containing protein</fullName>
    </recommendedName>
</protein>
<dbReference type="Proteomes" id="UP000593564">
    <property type="component" value="Unassembled WGS sequence"/>
</dbReference>
<evidence type="ECO:0000313" key="1">
    <source>
        <dbReference type="EMBL" id="KAF5933215.1"/>
    </source>
</evidence>
<evidence type="ECO:0008006" key="3">
    <source>
        <dbReference type="Google" id="ProtNLM"/>
    </source>
</evidence>
<dbReference type="EMBL" id="JACBKZ010000014">
    <property type="protein sequence ID" value="KAF5933215.1"/>
    <property type="molecule type" value="Genomic_DNA"/>
</dbReference>
<reference evidence="2" key="1">
    <citation type="journal article" date="2020" name="Nat. Commun.">
        <title>Genome assembly of wild tea tree DASZ reveals pedigree and selection history of tea varieties.</title>
        <authorList>
            <person name="Zhang W."/>
            <person name="Zhang Y."/>
            <person name="Qiu H."/>
            <person name="Guo Y."/>
            <person name="Wan H."/>
            <person name="Zhang X."/>
            <person name="Scossa F."/>
            <person name="Alseekh S."/>
            <person name="Zhang Q."/>
            <person name="Wang P."/>
            <person name="Xu L."/>
            <person name="Schmidt M.H."/>
            <person name="Jia X."/>
            <person name="Li D."/>
            <person name="Zhu A."/>
            <person name="Guo F."/>
            <person name="Chen W."/>
            <person name="Ni D."/>
            <person name="Usadel B."/>
            <person name="Fernie A.R."/>
            <person name="Wen W."/>
        </authorList>
    </citation>
    <scope>NUCLEOTIDE SEQUENCE [LARGE SCALE GENOMIC DNA]</scope>
    <source>
        <strain evidence="2">cv. G240</strain>
    </source>
</reference>